<gene>
    <name evidence="7" type="ORF">D9V37_04310</name>
</gene>
<dbReference type="InterPro" id="IPR009061">
    <property type="entry name" value="DNA-bd_dom_put_sf"/>
</dbReference>
<dbReference type="SMART" id="SM00422">
    <property type="entry name" value="HTH_MERR"/>
    <property type="match status" value="1"/>
</dbReference>
<feature type="region of interest" description="Disordered" evidence="5">
    <location>
        <begin position="207"/>
        <end position="227"/>
    </location>
</feature>
<dbReference type="RefSeq" id="WP_121804822.1">
    <property type="nucleotide sequence ID" value="NZ_RDBE01000001.1"/>
</dbReference>
<organism evidence="7 8">
    <name type="scientific">Nocardioides mangrovicus</name>
    <dbReference type="NCBI Taxonomy" id="2478913"/>
    <lineage>
        <taxon>Bacteria</taxon>
        <taxon>Bacillati</taxon>
        <taxon>Actinomycetota</taxon>
        <taxon>Actinomycetes</taxon>
        <taxon>Propionibacteriales</taxon>
        <taxon>Nocardioidaceae</taxon>
        <taxon>Nocardioides</taxon>
    </lineage>
</organism>
<keyword evidence="1" id="KW-0678">Repressor</keyword>
<proteinExistence type="predicted"/>
<sequence length="227" mass="24942">MWISELSERTRIPVDTIKHYLRVGVLPKGRSVGPMRAEYDEAHVARLRLVKALTEVGQLKLDQVRRILESADGPDVRVPQAVGAAHYELSRRVMEERTPSPEALAAVEAMIGRRGWQVGTASPHREALAVALDALLETGAGADRPGRGLTDLLDLYSEHLGAVAEAEIGFVDLSDPERALLNAISTTVLSEPVVLVVRRLAQEHAVRDRTRIDPPPEGSPHRRWTDG</sequence>
<dbReference type="GO" id="GO:0003700">
    <property type="term" value="F:DNA-binding transcription factor activity"/>
    <property type="evidence" value="ECO:0007669"/>
    <property type="project" value="InterPro"/>
</dbReference>
<dbReference type="PROSITE" id="PS50937">
    <property type="entry name" value="HTH_MERR_2"/>
    <property type="match status" value="1"/>
</dbReference>
<accession>A0A3L8P836</accession>
<evidence type="ECO:0000256" key="4">
    <source>
        <dbReference type="ARBA" id="ARBA00023163"/>
    </source>
</evidence>
<keyword evidence="3" id="KW-0238">DNA-binding</keyword>
<evidence type="ECO:0000256" key="5">
    <source>
        <dbReference type="SAM" id="MobiDB-lite"/>
    </source>
</evidence>
<protein>
    <submittedName>
        <fullName evidence="7">MerR family transcriptional regulator</fullName>
    </submittedName>
</protein>
<dbReference type="InterPro" id="IPR047057">
    <property type="entry name" value="MerR_fam"/>
</dbReference>
<dbReference type="EMBL" id="RDBE01000001">
    <property type="protein sequence ID" value="RLV51142.1"/>
    <property type="molecule type" value="Genomic_DNA"/>
</dbReference>
<dbReference type="GO" id="GO:0003677">
    <property type="term" value="F:DNA binding"/>
    <property type="evidence" value="ECO:0007669"/>
    <property type="project" value="UniProtKB-KW"/>
</dbReference>
<evidence type="ECO:0000256" key="2">
    <source>
        <dbReference type="ARBA" id="ARBA00023015"/>
    </source>
</evidence>
<reference evidence="7 8" key="1">
    <citation type="submission" date="2018-10" db="EMBL/GenBank/DDBJ databases">
        <title>Marmoricola sp. 4Q3S-7 whole genome shotgun sequence.</title>
        <authorList>
            <person name="Li F."/>
        </authorList>
    </citation>
    <scope>NUCLEOTIDE SEQUENCE [LARGE SCALE GENOMIC DNA]</scope>
    <source>
        <strain evidence="7 8">4Q3S-7</strain>
    </source>
</reference>
<dbReference type="PANTHER" id="PTHR30204">
    <property type="entry name" value="REDOX-CYCLING DRUG-SENSING TRANSCRIPTIONAL ACTIVATOR SOXR"/>
    <property type="match status" value="1"/>
</dbReference>
<dbReference type="Gene3D" id="1.10.1660.10">
    <property type="match status" value="1"/>
</dbReference>
<dbReference type="PANTHER" id="PTHR30204:SF69">
    <property type="entry name" value="MERR-FAMILY TRANSCRIPTIONAL REGULATOR"/>
    <property type="match status" value="1"/>
</dbReference>
<comment type="caution">
    <text evidence="7">The sequence shown here is derived from an EMBL/GenBank/DDBJ whole genome shotgun (WGS) entry which is preliminary data.</text>
</comment>
<dbReference type="AlphaFoldDB" id="A0A3L8P836"/>
<name>A0A3L8P836_9ACTN</name>
<feature type="domain" description="HTH merR-type" evidence="6">
    <location>
        <begin position="1"/>
        <end position="70"/>
    </location>
</feature>
<evidence type="ECO:0000256" key="1">
    <source>
        <dbReference type="ARBA" id="ARBA00022491"/>
    </source>
</evidence>
<keyword evidence="4" id="KW-0804">Transcription</keyword>
<dbReference type="InterPro" id="IPR000551">
    <property type="entry name" value="MerR-type_HTH_dom"/>
</dbReference>
<dbReference type="SUPFAM" id="SSF46955">
    <property type="entry name" value="Putative DNA-binding domain"/>
    <property type="match status" value="1"/>
</dbReference>
<evidence type="ECO:0000313" key="7">
    <source>
        <dbReference type="EMBL" id="RLV51142.1"/>
    </source>
</evidence>
<dbReference type="PRINTS" id="PR00040">
    <property type="entry name" value="HTHMERR"/>
</dbReference>
<dbReference type="OrthoDB" id="5242095at2"/>
<keyword evidence="8" id="KW-1185">Reference proteome</keyword>
<evidence type="ECO:0000313" key="8">
    <source>
        <dbReference type="Proteomes" id="UP000281708"/>
    </source>
</evidence>
<evidence type="ECO:0000256" key="3">
    <source>
        <dbReference type="ARBA" id="ARBA00023125"/>
    </source>
</evidence>
<evidence type="ECO:0000259" key="6">
    <source>
        <dbReference type="PROSITE" id="PS50937"/>
    </source>
</evidence>
<dbReference type="Pfam" id="PF13411">
    <property type="entry name" value="MerR_1"/>
    <property type="match status" value="1"/>
</dbReference>
<keyword evidence="2" id="KW-0805">Transcription regulation</keyword>
<dbReference type="Proteomes" id="UP000281708">
    <property type="component" value="Unassembled WGS sequence"/>
</dbReference>